<dbReference type="InterPro" id="IPR001059">
    <property type="entry name" value="Transl_elong_P/YeiP_cen"/>
</dbReference>
<dbReference type="FunFam" id="2.40.50.140:FF:000009">
    <property type="entry name" value="Elongation factor P"/>
    <property type="match status" value="1"/>
</dbReference>
<dbReference type="Pfam" id="PF09285">
    <property type="entry name" value="Elong-fact-P_C"/>
    <property type="match status" value="1"/>
</dbReference>
<evidence type="ECO:0008006" key="6">
    <source>
        <dbReference type="Google" id="ProtNLM"/>
    </source>
</evidence>
<dbReference type="SMART" id="SM01185">
    <property type="entry name" value="EFP"/>
    <property type="match status" value="1"/>
</dbReference>
<evidence type="ECO:0000259" key="2">
    <source>
        <dbReference type="SMART" id="SM00841"/>
    </source>
</evidence>
<dbReference type="InterPro" id="IPR008991">
    <property type="entry name" value="Translation_prot_SH3-like_sf"/>
</dbReference>
<dbReference type="Pfam" id="PF01132">
    <property type="entry name" value="EFP"/>
    <property type="match status" value="1"/>
</dbReference>
<dbReference type="OrthoDB" id="10259892at2759"/>
<dbReference type="Gene3D" id="2.40.50.140">
    <property type="entry name" value="Nucleic acid-binding proteins"/>
    <property type="match status" value="2"/>
</dbReference>
<dbReference type="InterPro" id="IPR012340">
    <property type="entry name" value="NA-bd_OB-fold"/>
</dbReference>
<organism evidence="4 5">
    <name type="scientific">Adiantum capillus-veneris</name>
    <name type="common">Maidenhair fern</name>
    <dbReference type="NCBI Taxonomy" id="13818"/>
    <lineage>
        <taxon>Eukaryota</taxon>
        <taxon>Viridiplantae</taxon>
        <taxon>Streptophyta</taxon>
        <taxon>Embryophyta</taxon>
        <taxon>Tracheophyta</taxon>
        <taxon>Polypodiopsida</taxon>
        <taxon>Polypodiidae</taxon>
        <taxon>Polypodiales</taxon>
        <taxon>Pteridineae</taxon>
        <taxon>Pteridaceae</taxon>
        <taxon>Vittarioideae</taxon>
        <taxon>Adiantum</taxon>
    </lineage>
</organism>
<evidence type="ECO:0000256" key="1">
    <source>
        <dbReference type="ARBA" id="ARBA00009479"/>
    </source>
</evidence>
<dbReference type="FunFam" id="2.40.50.140:FF:000004">
    <property type="entry name" value="Elongation factor P"/>
    <property type="match status" value="1"/>
</dbReference>
<sequence>MVYTFDVEARDLPKKFDRVPDPPQMRAASTPLEQKNYQLLCSVITSWPVGLAFNLSSSVNVVVVACAPAQSERILSSLPTWRRFKWCEKQEMSRATRGFLQKAHLLCSSNSTLKRARNDLQWACLTQQSRGVKVLGSELREGNVVERKGRMMEVLKTQHTQQGRGGATIQVELRDVQSGLKSTERFRTSEAIEKVFWEAKTYTFLYIEGDTVFLMESSTFEQVEVSKSIFGNGAAYLTDGMSVTGQMVDGKLLSVAVPQRVTCKVVEAEPSYKGQTATPTYKKVMLDNGLQISAPTFIDAEDMIVVDTTDNSYLTRAKA</sequence>
<comment type="similarity">
    <text evidence="1">Belongs to the elongation factor P family.</text>
</comment>
<dbReference type="GO" id="GO:0043043">
    <property type="term" value="P:peptide biosynthetic process"/>
    <property type="evidence" value="ECO:0007669"/>
    <property type="project" value="InterPro"/>
</dbReference>
<dbReference type="AlphaFoldDB" id="A0A9D4Z9P9"/>
<reference evidence="4" key="1">
    <citation type="submission" date="2021-01" db="EMBL/GenBank/DDBJ databases">
        <title>Adiantum capillus-veneris genome.</title>
        <authorList>
            <person name="Fang Y."/>
            <person name="Liao Q."/>
        </authorList>
    </citation>
    <scope>NUCLEOTIDE SEQUENCE</scope>
    <source>
        <strain evidence="4">H3</strain>
        <tissue evidence="4">Leaf</tissue>
    </source>
</reference>
<dbReference type="CDD" id="cd04470">
    <property type="entry name" value="S1_EF-P_repeat_1"/>
    <property type="match status" value="1"/>
</dbReference>
<evidence type="ECO:0000313" key="5">
    <source>
        <dbReference type="Proteomes" id="UP000886520"/>
    </source>
</evidence>
<dbReference type="Proteomes" id="UP000886520">
    <property type="component" value="Chromosome 18"/>
</dbReference>
<feature type="domain" description="Translation elongation factor P/YeiP central" evidence="3">
    <location>
        <begin position="199"/>
        <end position="253"/>
    </location>
</feature>
<feature type="domain" description="Elongation factor P C-terminal" evidence="2">
    <location>
        <begin position="261"/>
        <end position="316"/>
    </location>
</feature>
<dbReference type="InterPro" id="IPR013185">
    <property type="entry name" value="Transl_elong_KOW-like"/>
</dbReference>
<keyword evidence="5" id="KW-1185">Reference proteome</keyword>
<dbReference type="NCBIfam" id="NF001810">
    <property type="entry name" value="PRK00529.1"/>
    <property type="match status" value="1"/>
</dbReference>
<evidence type="ECO:0000313" key="4">
    <source>
        <dbReference type="EMBL" id="KAI5065887.1"/>
    </source>
</evidence>
<dbReference type="InterPro" id="IPR015365">
    <property type="entry name" value="Elong-fact-P_C"/>
</dbReference>
<dbReference type="InterPro" id="IPR020599">
    <property type="entry name" value="Transl_elong_fac_P/YeiP"/>
</dbReference>
<dbReference type="PANTHER" id="PTHR30053:SF14">
    <property type="entry name" value="TRANSLATION ELONGATION FACTOR KOW-LIKE DOMAIN-CONTAINING PROTEIN"/>
    <property type="match status" value="1"/>
</dbReference>
<dbReference type="SMART" id="SM00841">
    <property type="entry name" value="Elong-fact-P_C"/>
    <property type="match status" value="1"/>
</dbReference>
<dbReference type="SUPFAM" id="SSF50249">
    <property type="entry name" value="Nucleic acid-binding proteins"/>
    <property type="match status" value="2"/>
</dbReference>
<dbReference type="EMBL" id="JABFUD020000018">
    <property type="protein sequence ID" value="KAI5065887.1"/>
    <property type="molecule type" value="Genomic_DNA"/>
</dbReference>
<gene>
    <name evidence="4" type="ORF">GOP47_0018511</name>
</gene>
<dbReference type="PANTHER" id="PTHR30053">
    <property type="entry name" value="ELONGATION FACTOR P"/>
    <property type="match status" value="1"/>
</dbReference>
<dbReference type="SUPFAM" id="SSF50104">
    <property type="entry name" value="Translation proteins SH3-like domain"/>
    <property type="match status" value="1"/>
</dbReference>
<protein>
    <recommendedName>
        <fullName evidence="6">Elongation factor P</fullName>
    </recommendedName>
</protein>
<dbReference type="GO" id="GO:0003746">
    <property type="term" value="F:translation elongation factor activity"/>
    <property type="evidence" value="ECO:0007669"/>
    <property type="project" value="InterPro"/>
</dbReference>
<dbReference type="GO" id="GO:0005829">
    <property type="term" value="C:cytosol"/>
    <property type="evidence" value="ECO:0007669"/>
    <property type="project" value="UniProtKB-ARBA"/>
</dbReference>
<proteinExistence type="inferred from homology"/>
<dbReference type="InterPro" id="IPR014722">
    <property type="entry name" value="Rib_uL2_dom2"/>
</dbReference>
<dbReference type="Pfam" id="PF08207">
    <property type="entry name" value="EFP_N"/>
    <property type="match status" value="1"/>
</dbReference>
<accession>A0A9D4Z9P9</accession>
<name>A0A9D4Z9P9_ADICA</name>
<comment type="caution">
    <text evidence="4">The sequence shown here is derived from an EMBL/GenBank/DDBJ whole genome shotgun (WGS) entry which is preliminary data.</text>
</comment>
<evidence type="ECO:0000259" key="3">
    <source>
        <dbReference type="SMART" id="SM01185"/>
    </source>
</evidence>
<dbReference type="Gene3D" id="2.30.30.30">
    <property type="match status" value="1"/>
</dbReference>